<dbReference type="Gene3D" id="3.40.630.30">
    <property type="match status" value="1"/>
</dbReference>
<keyword evidence="3" id="KW-0808">Transferase</keyword>
<reference evidence="4" key="1">
    <citation type="submission" date="2016-10" db="EMBL/GenBank/DDBJ databases">
        <authorList>
            <person name="Varghese N."/>
            <person name="Submissions S."/>
        </authorList>
    </citation>
    <scope>NUCLEOTIDE SEQUENCE [LARGE SCALE GENOMIC DNA]</scope>
    <source>
        <strain evidence="4">DSM 44654</strain>
    </source>
</reference>
<dbReference type="Pfam" id="PF00583">
    <property type="entry name" value="Acetyltransf_1"/>
    <property type="match status" value="1"/>
</dbReference>
<accession>A0A1H5R980</accession>
<sequence length="459" mass="48854">METSRTLPQLAPAAAVDVPGAPTAWRVRVRMHDHPGTLARIAIRLADLECNILGLTVLPVPGGVLDEIVLRPATGLPRRHVADAIRDEGCECTAIIDADVHELVDPSSSTLLAARRAIDDPARLAEVLKDVLAADVVTRVPAAEANPARTESGHRAVFELGEGNALVARRRWAPFVQLELTRAEALVTVLGAAVRNVAGPVVLNRPDGAAIVLRRGLPADADAVSELHRRCSTATLFRRYHTGVRTVPRRWLHRLLVPPRGTSVLAVFGREVIGLAQLIPSASGGAEISLLVEDDWQRQGIGTALLSRVARWRRRKGFRSCERTAWPETTCSHARRPGRACARNGRPRKAPSCGCSCATERLGRTGRRPREWGRVPGGLVEPCRDGRAGWGGCRDGSGESRRGGRAGWGGCRVGWSSRAAMAARVGAGAGMGRASHAAEAARVGPGAGMGRASRAAVVV</sequence>
<gene>
    <name evidence="3" type="ORF">SAMN05421837_107136</name>
</gene>
<dbReference type="SUPFAM" id="SSF55729">
    <property type="entry name" value="Acyl-CoA N-acyltransferases (Nat)"/>
    <property type="match status" value="1"/>
</dbReference>
<evidence type="ECO:0000259" key="2">
    <source>
        <dbReference type="PROSITE" id="PS51671"/>
    </source>
</evidence>
<dbReference type="InterPro" id="IPR016181">
    <property type="entry name" value="Acyl_CoA_acyltransferase"/>
</dbReference>
<dbReference type="STRING" id="218821.SAMN05421837_107136"/>
<dbReference type="PROSITE" id="PS51671">
    <property type="entry name" value="ACT"/>
    <property type="match status" value="1"/>
</dbReference>
<dbReference type="PROSITE" id="PS51186">
    <property type="entry name" value="GNAT"/>
    <property type="match status" value="1"/>
</dbReference>
<dbReference type="InterPro" id="IPR002912">
    <property type="entry name" value="ACT_dom"/>
</dbReference>
<dbReference type="AlphaFoldDB" id="A0A1H5R980"/>
<keyword evidence="4" id="KW-1185">Reference proteome</keyword>
<evidence type="ECO:0000259" key="1">
    <source>
        <dbReference type="PROSITE" id="PS51186"/>
    </source>
</evidence>
<feature type="domain" description="ACT" evidence="2">
    <location>
        <begin position="26"/>
        <end position="106"/>
    </location>
</feature>
<evidence type="ECO:0000313" key="4">
    <source>
        <dbReference type="Proteomes" id="UP000198878"/>
    </source>
</evidence>
<dbReference type="InterPro" id="IPR045865">
    <property type="entry name" value="ACT-like_dom_sf"/>
</dbReference>
<dbReference type="GO" id="GO:0016747">
    <property type="term" value="F:acyltransferase activity, transferring groups other than amino-acyl groups"/>
    <property type="evidence" value="ECO:0007669"/>
    <property type="project" value="InterPro"/>
</dbReference>
<evidence type="ECO:0000313" key="3">
    <source>
        <dbReference type="EMBL" id="SEF33967.1"/>
    </source>
</evidence>
<organism evidence="3 4">
    <name type="scientific">Amycolatopsis pretoriensis</name>
    <dbReference type="NCBI Taxonomy" id="218821"/>
    <lineage>
        <taxon>Bacteria</taxon>
        <taxon>Bacillati</taxon>
        <taxon>Actinomycetota</taxon>
        <taxon>Actinomycetes</taxon>
        <taxon>Pseudonocardiales</taxon>
        <taxon>Pseudonocardiaceae</taxon>
        <taxon>Amycolatopsis</taxon>
    </lineage>
</organism>
<dbReference type="InterPro" id="IPR000182">
    <property type="entry name" value="GNAT_dom"/>
</dbReference>
<feature type="domain" description="N-acetyltransferase" evidence="1">
    <location>
        <begin position="211"/>
        <end position="386"/>
    </location>
</feature>
<dbReference type="EMBL" id="FNUJ01000007">
    <property type="protein sequence ID" value="SEF33967.1"/>
    <property type="molecule type" value="Genomic_DNA"/>
</dbReference>
<dbReference type="CDD" id="cd04301">
    <property type="entry name" value="NAT_SF"/>
    <property type="match status" value="1"/>
</dbReference>
<name>A0A1H5R980_9PSEU</name>
<protein>
    <submittedName>
        <fullName evidence="3">Acetyltransferase (GNAT) family protein</fullName>
    </submittedName>
</protein>
<dbReference type="SUPFAM" id="SSF55021">
    <property type="entry name" value="ACT-like"/>
    <property type="match status" value="1"/>
</dbReference>
<proteinExistence type="predicted"/>
<dbReference type="Proteomes" id="UP000198878">
    <property type="component" value="Unassembled WGS sequence"/>
</dbReference>